<evidence type="ECO:0000313" key="2">
    <source>
        <dbReference type="Proteomes" id="UP000635828"/>
    </source>
</evidence>
<evidence type="ECO:0000313" key="1">
    <source>
        <dbReference type="EMBL" id="MBC5677266.1"/>
    </source>
</evidence>
<comment type="caution">
    <text evidence="1">The sequence shown here is derived from an EMBL/GenBank/DDBJ whole genome shotgun (WGS) entry which is preliminary data.</text>
</comment>
<organism evidence="1 2">
    <name type="scientific">Anaerostipes hominis</name>
    <name type="common">ex Liu et al. 2021</name>
    <dbReference type="NCBI Taxonomy" id="2763018"/>
    <lineage>
        <taxon>Bacteria</taxon>
        <taxon>Bacillati</taxon>
        <taxon>Bacillota</taxon>
        <taxon>Clostridia</taxon>
        <taxon>Lachnospirales</taxon>
        <taxon>Lachnospiraceae</taxon>
        <taxon>Anaerostipes</taxon>
    </lineage>
</organism>
<reference evidence="1 2" key="1">
    <citation type="submission" date="2020-08" db="EMBL/GenBank/DDBJ databases">
        <title>Genome public.</title>
        <authorList>
            <person name="Liu C."/>
            <person name="Sun Q."/>
        </authorList>
    </citation>
    <scope>NUCLEOTIDE SEQUENCE [LARGE SCALE GENOMIC DNA]</scope>
    <source>
        <strain evidence="1 2">NSJ-7</strain>
    </source>
</reference>
<keyword evidence="2" id="KW-1185">Reference proteome</keyword>
<dbReference type="EMBL" id="JACOOS010000005">
    <property type="protein sequence ID" value="MBC5677266.1"/>
    <property type="molecule type" value="Genomic_DNA"/>
</dbReference>
<dbReference type="Proteomes" id="UP000635828">
    <property type="component" value="Unassembled WGS sequence"/>
</dbReference>
<name>A0ABR7FS20_9FIRM</name>
<gene>
    <name evidence="1" type="ORF">H8S22_06475</name>
</gene>
<proteinExistence type="predicted"/>
<protein>
    <submittedName>
        <fullName evidence="1">Uncharacterized protein</fullName>
    </submittedName>
</protein>
<dbReference type="RefSeq" id="WP_143266076.1">
    <property type="nucleotide sequence ID" value="NZ_JACOOS010000005.1"/>
</dbReference>
<accession>A0ABR7FS20</accession>
<sequence length="186" mass="21449">MNYSNSQRAGVILYLTALILGAYPENIRKDTLDKLEKLESYFYQPEIQFDITIDFRRFFLEALKIAFEYAVYKIGEGYLEDPRAKDIQNYLKSAIDGKFKKECAEFSGVELLPKEFRGILKNAKKVNAHLLMINSDAENKLVAEVLLFMEPALSFMVVLSDDASKYYNPKSHMDEIIEIKTYAKSV</sequence>